<dbReference type="HOGENOM" id="CLU_2278494_0_0_1"/>
<sequence length="102" mass="11816">MRPVFALWLQTRLFNLNLLGDHAQKCHTFGLQAGQTARRSFLYNHLDLRRGHLGGPSWCPEAMALIPEINRPPMVKQRCHTPFHIRLIGQYAAPGIHRRMHK</sequence>
<gene>
    <name evidence="1" type="ORF">PILCRDRAFT_345257</name>
</gene>
<name>A0A0C3FPA4_PILCF</name>
<protein>
    <submittedName>
        <fullName evidence="1">Uncharacterized protein</fullName>
    </submittedName>
</protein>
<dbReference type="AlphaFoldDB" id="A0A0C3FPA4"/>
<proteinExistence type="predicted"/>
<evidence type="ECO:0000313" key="2">
    <source>
        <dbReference type="Proteomes" id="UP000054166"/>
    </source>
</evidence>
<reference evidence="2" key="2">
    <citation type="submission" date="2015-01" db="EMBL/GenBank/DDBJ databases">
        <title>Evolutionary Origins and Diversification of the Mycorrhizal Mutualists.</title>
        <authorList>
            <consortium name="DOE Joint Genome Institute"/>
            <consortium name="Mycorrhizal Genomics Consortium"/>
            <person name="Kohler A."/>
            <person name="Kuo A."/>
            <person name="Nagy L.G."/>
            <person name="Floudas D."/>
            <person name="Copeland A."/>
            <person name="Barry K.W."/>
            <person name="Cichocki N."/>
            <person name="Veneault-Fourrey C."/>
            <person name="LaButti K."/>
            <person name="Lindquist E.A."/>
            <person name="Lipzen A."/>
            <person name="Lundell T."/>
            <person name="Morin E."/>
            <person name="Murat C."/>
            <person name="Riley R."/>
            <person name="Ohm R."/>
            <person name="Sun H."/>
            <person name="Tunlid A."/>
            <person name="Henrissat B."/>
            <person name="Grigoriev I.V."/>
            <person name="Hibbett D.S."/>
            <person name="Martin F."/>
        </authorList>
    </citation>
    <scope>NUCLEOTIDE SEQUENCE [LARGE SCALE GENOMIC DNA]</scope>
    <source>
        <strain evidence="2">F 1598</strain>
    </source>
</reference>
<reference evidence="1 2" key="1">
    <citation type="submission" date="2014-04" db="EMBL/GenBank/DDBJ databases">
        <authorList>
            <consortium name="DOE Joint Genome Institute"/>
            <person name="Kuo A."/>
            <person name="Tarkka M."/>
            <person name="Buscot F."/>
            <person name="Kohler A."/>
            <person name="Nagy L.G."/>
            <person name="Floudas D."/>
            <person name="Copeland A."/>
            <person name="Barry K.W."/>
            <person name="Cichocki N."/>
            <person name="Veneault-Fourrey C."/>
            <person name="LaButti K."/>
            <person name="Lindquist E.A."/>
            <person name="Lipzen A."/>
            <person name="Lundell T."/>
            <person name="Morin E."/>
            <person name="Murat C."/>
            <person name="Sun H."/>
            <person name="Tunlid A."/>
            <person name="Henrissat B."/>
            <person name="Grigoriev I.V."/>
            <person name="Hibbett D.S."/>
            <person name="Martin F."/>
            <person name="Nordberg H.P."/>
            <person name="Cantor M.N."/>
            <person name="Hua S.X."/>
        </authorList>
    </citation>
    <scope>NUCLEOTIDE SEQUENCE [LARGE SCALE GENOMIC DNA]</scope>
    <source>
        <strain evidence="1 2">F 1598</strain>
    </source>
</reference>
<dbReference type="EMBL" id="KN832984">
    <property type="protein sequence ID" value="KIM85795.1"/>
    <property type="molecule type" value="Genomic_DNA"/>
</dbReference>
<evidence type="ECO:0000313" key="1">
    <source>
        <dbReference type="EMBL" id="KIM85795.1"/>
    </source>
</evidence>
<organism evidence="1 2">
    <name type="scientific">Piloderma croceum (strain F 1598)</name>
    <dbReference type="NCBI Taxonomy" id="765440"/>
    <lineage>
        <taxon>Eukaryota</taxon>
        <taxon>Fungi</taxon>
        <taxon>Dikarya</taxon>
        <taxon>Basidiomycota</taxon>
        <taxon>Agaricomycotina</taxon>
        <taxon>Agaricomycetes</taxon>
        <taxon>Agaricomycetidae</taxon>
        <taxon>Atheliales</taxon>
        <taxon>Atheliaceae</taxon>
        <taxon>Piloderma</taxon>
    </lineage>
</organism>
<dbReference type="Proteomes" id="UP000054166">
    <property type="component" value="Unassembled WGS sequence"/>
</dbReference>
<dbReference type="InParanoid" id="A0A0C3FPA4"/>
<accession>A0A0C3FPA4</accession>
<keyword evidence="2" id="KW-1185">Reference proteome</keyword>